<name>A0A2H0UH14_9BACT</name>
<feature type="region of interest" description="Disordered" evidence="1">
    <location>
        <begin position="118"/>
        <end position="139"/>
    </location>
</feature>
<gene>
    <name evidence="3" type="ORF">COU14_03135</name>
</gene>
<evidence type="ECO:0000256" key="2">
    <source>
        <dbReference type="SAM" id="Phobius"/>
    </source>
</evidence>
<evidence type="ECO:0000313" key="3">
    <source>
        <dbReference type="EMBL" id="PIR85681.1"/>
    </source>
</evidence>
<feature type="transmembrane region" description="Helical" evidence="2">
    <location>
        <begin position="67"/>
        <end position="86"/>
    </location>
</feature>
<comment type="caution">
    <text evidence="3">The sequence shown here is derived from an EMBL/GenBank/DDBJ whole genome shotgun (WGS) entry which is preliminary data.</text>
</comment>
<feature type="compositionally biased region" description="Basic and acidic residues" evidence="1">
    <location>
        <begin position="130"/>
        <end position="139"/>
    </location>
</feature>
<sequence>MLISLYIMAVSGVLSLILFFIYKAEAAQGKRIFLVRFRQHLDSELLKRSASWIRWKKYFGASSLRLFLHYLLHQGLSASLFVINFLERRLNNLRRKNKIIAKVVSSDSENHLHHIAEHKKSTALSDEEKEDRKERSMND</sequence>
<proteinExistence type="predicted"/>
<dbReference type="EMBL" id="PFBG01000034">
    <property type="protein sequence ID" value="PIR85681.1"/>
    <property type="molecule type" value="Genomic_DNA"/>
</dbReference>
<reference evidence="4" key="1">
    <citation type="submission" date="2017-09" db="EMBL/GenBank/DDBJ databases">
        <title>Depth-based differentiation of microbial function through sediment-hosted aquifers and enrichment of novel symbionts in the deep terrestrial subsurface.</title>
        <authorList>
            <person name="Probst A.J."/>
            <person name="Ladd B."/>
            <person name="Jarett J.K."/>
            <person name="Geller-Mcgrath D.E."/>
            <person name="Sieber C.M.K."/>
            <person name="Emerson J.B."/>
            <person name="Anantharaman K."/>
            <person name="Thomas B.C."/>
            <person name="Malmstrom R."/>
            <person name="Stieglmeier M."/>
            <person name="Klingl A."/>
            <person name="Woyke T."/>
            <person name="Ryan C.M."/>
            <person name="Banfield J.F."/>
        </authorList>
    </citation>
    <scope>NUCLEOTIDE SEQUENCE [LARGE SCALE GENOMIC DNA]</scope>
</reference>
<evidence type="ECO:0000256" key="1">
    <source>
        <dbReference type="SAM" id="MobiDB-lite"/>
    </source>
</evidence>
<keyword evidence="2" id="KW-1133">Transmembrane helix</keyword>
<organism evidence="3 4">
    <name type="scientific">Candidatus Kaiserbacteria bacterium CG10_big_fil_rev_8_21_14_0_10_44_10</name>
    <dbReference type="NCBI Taxonomy" id="1974606"/>
    <lineage>
        <taxon>Bacteria</taxon>
        <taxon>Candidatus Kaiseribacteriota</taxon>
    </lineage>
</organism>
<keyword evidence="2" id="KW-0812">Transmembrane</keyword>
<protein>
    <submittedName>
        <fullName evidence="3">Uncharacterized protein</fullName>
    </submittedName>
</protein>
<accession>A0A2H0UH14</accession>
<keyword evidence="2" id="KW-0472">Membrane</keyword>
<dbReference type="Proteomes" id="UP000229612">
    <property type="component" value="Unassembled WGS sequence"/>
</dbReference>
<dbReference type="AlphaFoldDB" id="A0A2H0UH14"/>
<evidence type="ECO:0000313" key="4">
    <source>
        <dbReference type="Proteomes" id="UP000229612"/>
    </source>
</evidence>